<protein>
    <submittedName>
        <fullName evidence="1">Uncharacterized protein</fullName>
    </submittedName>
</protein>
<evidence type="ECO:0000313" key="1">
    <source>
        <dbReference type="EMBL" id="ELP95114.1"/>
    </source>
</evidence>
<dbReference type="GeneID" id="14893877"/>
<sequence>MTSYTSAFKPVKNNLYTISTFKPLVGTFSAFRKTPSPNETLVKFPKGDINKTSKKYWTNEQRCFAVAKSKILGLSKATKFLQMIHPSVYGDLSRSTLQYWIKKAFSKWNETCY</sequence>
<evidence type="ECO:0000313" key="2">
    <source>
        <dbReference type="Proteomes" id="UP000014680"/>
    </source>
</evidence>
<dbReference type="KEGG" id="eiv:EIN_254980"/>
<keyword evidence="2" id="KW-1185">Reference proteome</keyword>
<organism evidence="1 2">
    <name type="scientific">Entamoeba invadens IP1</name>
    <dbReference type="NCBI Taxonomy" id="370355"/>
    <lineage>
        <taxon>Eukaryota</taxon>
        <taxon>Amoebozoa</taxon>
        <taxon>Evosea</taxon>
        <taxon>Archamoebae</taxon>
        <taxon>Mastigamoebida</taxon>
        <taxon>Entamoebidae</taxon>
        <taxon>Entamoeba</taxon>
    </lineage>
</organism>
<proteinExistence type="predicted"/>
<dbReference type="Proteomes" id="UP000014680">
    <property type="component" value="Unassembled WGS sequence"/>
</dbReference>
<name>A0A0A1UGS7_ENTIV</name>
<dbReference type="EMBL" id="KB206169">
    <property type="protein sequence ID" value="ELP95114.1"/>
    <property type="molecule type" value="Genomic_DNA"/>
</dbReference>
<dbReference type="VEuPathDB" id="AmoebaDB:EIN_254980"/>
<dbReference type="RefSeq" id="XP_004261885.1">
    <property type="nucleotide sequence ID" value="XM_004261837.1"/>
</dbReference>
<accession>A0A0A1UGS7</accession>
<dbReference type="AlphaFoldDB" id="A0A0A1UGS7"/>
<gene>
    <name evidence="1" type="ORF">EIN_254980</name>
</gene>
<reference evidence="1 2" key="1">
    <citation type="submission" date="2012-10" db="EMBL/GenBank/DDBJ databases">
        <authorList>
            <person name="Zafar N."/>
            <person name="Inman J."/>
            <person name="Hall N."/>
            <person name="Lorenzi H."/>
            <person name="Caler E."/>
        </authorList>
    </citation>
    <scope>NUCLEOTIDE SEQUENCE [LARGE SCALE GENOMIC DNA]</scope>
    <source>
        <strain evidence="1 2">IP1</strain>
    </source>
</reference>